<dbReference type="Proteomes" id="UP000814243">
    <property type="component" value="Unassembled WGS sequence"/>
</dbReference>
<sequence>MDVDATSLGQLEVPYKLDVVNIIDSCRICMAQTLNMSSIFDTDKENIVDEIHFCTGITDEVSETDLTNIDYEVIELKDEVNADQDSYKNGELNEVKTESELEVNADGVVKKTSPIKLKTRSKTLSMRILQYLLPYIFEPDQPHQKTTHERKTVQL</sequence>
<gene>
    <name evidence="1" type="ORF">HF086_018472</name>
</gene>
<organism evidence="1 2">
    <name type="scientific">Spodoptera exigua</name>
    <name type="common">Beet armyworm</name>
    <name type="synonym">Noctua fulgens</name>
    <dbReference type="NCBI Taxonomy" id="7107"/>
    <lineage>
        <taxon>Eukaryota</taxon>
        <taxon>Metazoa</taxon>
        <taxon>Ecdysozoa</taxon>
        <taxon>Arthropoda</taxon>
        <taxon>Hexapoda</taxon>
        <taxon>Insecta</taxon>
        <taxon>Pterygota</taxon>
        <taxon>Neoptera</taxon>
        <taxon>Endopterygota</taxon>
        <taxon>Lepidoptera</taxon>
        <taxon>Glossata</taxon>
        <taxon>Ditrysia</taxon>
        <taxon>Noctuoidea</taxon>
        <taxon>Noctuidae</taxon>
        <taxon>Amphipyrinae</taxon>
        <taxon>Spodoptera</taxon>
    </lineage>
</organism>
<evidence type="ECO:0000313" key="1">
    <source>
        <dbReference type="EMBL" id="KAH9642726.1"/>
    </source>
</evidence>
<accession>A0A922MU49</accession>
<comment type="caution">
    <text evidence="1">The sequence shown here is derived from an EMBL/GenBank/DDBJ whole genome shotgun (WGS) entry which is preliminary data.</text>
</comment>
<protein>
    <submittedName>
        <fullName evidence="1">Uncharacterized protein</fullName>
    </submittedName>
</protein>
<reference evidence="1" key="1">
    <citation type="journal article" date="2021" name="G3 (Bethesda)">
        <title>Genome and transcriptome analysis of the beet armyworm Spodoptera exigua reveals targets for pest control. .</title>
        <authorList>
            <person name="Simon S."/>
            <person name="Breeschoten T."/>
            <person name="Jansen H.J."/>
            <person name="Dirks R.P."/>
            <person name="Schranz M.E."/>
            <person name="Ros V.I.D."/>
        </authorList>
    </citation>
    <scope>NUCLEOTIDE SEQUENCE</scope>
    <source>
        <strain evidence="1">TB_SE_WUR_2020</strain>
    </source>
</reference>
<evidence type="ECO:0000313" key="2">
    <source>
        <dbReference type="Proteomes" id="UP000814243"/>
    </source>
</evidence>
<dbReference type="AlphaFoldDB" id="A0A922MU49"/>
<proteinExistence type="predicted"/>
<name>A0A922MU49_SPOEX</name>
<dbReference type="EMBL" id="JACEFF010000178">
    <property type="protein sequence ID" value="KAH9642726.1"/>
    <property type="molecule type" value="Genomic_DNA"/>
</dbReference>